<dbReference type="WBParaSite" id="Pan_g13804.t1">
    <property type="protein sequence ID" value="Pan_g13804.t1"/>
    <property type="gene ID" value="Pan_g13804"/>
</dbReference>
<evidence type="ECO:0000313" key="3">
    <source>
        <dbReference type="WBParaSite" id="Pan_g13804.t1"/>
    </source>
</evidence>
<feature type="chain" id="PRO_5028906657" evidence="1">
    <location>
        <begin position="17"/>
        <end position="250"/>
    </location>
</feature>
<organism evidence="2 3">
    <name type="scientific">Panagrellus redivivus</name>
    <name type="common">Microworm</name>
    <dbReference type="NCBI Taxonomy" id="6233"/>
    <lineage>
        <taxon>Eukaryota</taxon>
        <taxon>Metazoa</taxon>
        <taxon>Ecdysozoa</taxon>
        <taxon>Nematoda</taxon>
        <taxon>Chromadorea</taxon>
        <taxon>Rhabditida</taxon>
        <taxon>Tylenchina</taxon>
        <taxon>Panagrolaimomorpha</taxon>
        <taxon>Panagrolaimoidea</taxon>
        <taxon>Panagrolaimidae</taxon>
        <taxon>Panagrellus</taxon>
    </lineage>
</organism>
<dbReference type="Proteomes" id="UP000492821">
    <property type="component" value="Unassembled WGS sequence"/>
</dbReference>
<keyword evidence="2" id="KW-1185">Reference proteome</keyword>
<proteinExistence type="predicted"/>
<name>A0A7E4UWV2_PANRE</name>
<dbReference type="PANTHER" id="PTHR37431:SF7">
    <property type="entry name" value="DUF19 DOMAIN-CONTAINING PROTEIN"/>
    <property type="match status" value="1"/>
</dbReference>
<evidence type="ECO:0000256" key="1">
    <source>
        <dbReference type="SAM" id="SignalP"/>
    </source>
</evidence>
<dbReference type="PANTHER" id="PTHR37431">
    <property type="entry name" value="PROTEIN CBG06927"/>
    <property type="match status" value="1"/>
</dbReference>
<feature type="signal peptide" evidence="1">
    <location>
        <begin position="1"/>
        <end position="16"/>
    </location>
</feature>
<sequence length="250" mass="28489">MFVLFVAIVGFAVSDAVILSPNFMQLQPLEIPYNYQNRMTNCSGFEQQEIHKCAEPLYELGFSDATFGNFTWSNLFSKTKEYFNTICDKFLMFDLCVEPFKPTCFNEEPARSRYETAVSLMEFVCRGGYQEMSQSFDCFSRTLTRAEMMQCQAEMLSDTNKISNKIPVSGMAQNEAVCGAMKNYVDCIRYPVRYECGYRAWQDVRELIVGPAQLIMPECELNVAPAAKTPLMNVGMFGMTLPAVFAKLFF</sequence>
<reference evidence="3" key="2">
    <citation type="submission" date="2020-10" db="UniProtKB">
        <authorList>
            <consortium name="WormBaseParasite"/>
        </authorList>
    </citation>
    <scope>IDENTIFICATION</scope>
</reference>
<evidence type="ECO:0000313" key="2">
    <source>
        <dbReference type="Proteomes" id="UP000492821"/>
    </source>
</evidence>
<accession>A0A7E4UWV2</accession>
<keyword evidence="1" id="KW-0732">Signal</keyword>
<protein>
    <submittedName>
        <fullName evidence="3">DUF19 domain-containing protein</fullName>
    </submittedName>
</protein>
<reference evidence="2" key="1">
    <citation type="journal article" date="2013" name="Genetics">
        <title>The draft genome and transcriptome of Panagrellus redivivus are shaped by the harsh demands of a free-living lifestyle.</title>
        <authorList>
            <person name="Srinivasan J."/>
            <person name="Dillman A.R."/>
            <person name="Macchietto M.G."/>
            <person name="Heikkinen L."/>
            <person name="Lakso M."/>
            <person name="Fracchia K.M."/>
            <person name="Antoshechkin I."/>
            <person name="Mortazavi A."/>
            <person name="Wong G."/>
            <person name="Sternberg P.W."/>
        </authorList>
    </citation>
    <scope>NUCLEOTIDE SEQUENCE [LARGE SCALE GENOMIC DNA]</scope>
    <source>
        <strain evidence="2">MT8872</strain>
    </source>
</reference>
<dbReference type="AlphaFoldDB" id="A0A7E4UWV2"/>